<proteinExistence type="predicted"/>
<gene>
    <name evidence="1" type="ORF">BN850_0090660</name>
</gene>
<dbReference type="EMBL" id="CBMI010002744">
    <property type="protein sequence ID" value="CEG05037.1"/>
    <property type="molecule type" value="Genomic_DNA"/>
</dbReference>
<accession>A0A090MJ47</accession>
<protein>
    <submittedName>
        <fullName evidence="1">WGS project CBMI000000000 data, contig CS3069_c002746</fullName>
    </submittedName>
</protein>
<reference evidence="1" key="1">
    <citation type="submission" date="2013-05" db="EMBL/GenBank/DDBJ databases">
        <title>Draft genome sequences of six wheat associated Fusarium spp. isolates.</title>
        <authorList>
            <person name="Moolhuijzen P.M."/>
            <person name="Manners J.M."/>
            <person name="Wilcox S."/>
            <person name="Bellgard M.I."/>
            <person name="Gardiner D.M."/>
        </authorList>
    </citation>
    <scope>NUCLEOTIDE SEQUENCE</scope>
    <source>
        <strain evidence="1">CS3069</strain>
    </source>
</reference>
<dbReference type="AlphaFoldDB" id="A0A090MJ47"/>
<organism evidence="1">
    <name type="scientific">Fusarium clavum</name>
    <dbReference type="NCBI Taxonomy" id="2594811"/>
    <lineage>
        <taxon>Eukaryota</taxon>
        <taxon>Fungi</taxon>
        <taxon>Dikarya</taxon>
        <taxon>Ascomycota</taxon>
        <taxon>Pezizomycotina</taxon>
        <taxon>Sordariomycetes</taxon>
        <taxon>Hypocreomycetidae</taxon>
        <taxon>Hypocreales</taxon>
        <taxon>Nectriaceae</taxon>
        <taxon>Fusarium</taxon>
        <taxon>Fusarium incarnatum-equiseti species complex</taxon>
    </lineage>
</organism>
<dbReference type="EMBL" id="HG319609">
    <property type="protein sequence ID" value="CEG05862.1"/>
    <property type="molecule type" value="Genomic_DNA"/>
</dbReference>
<sequence length="197" mass="22992">MAHTSQLSTTVKDIPSLWQPRPKRKCPHCEYYPFHRSNKVCEICQFKMGEKGVKAFLEGGEKNWVVYHLVRQGQLAVRAIFEDHMRSRLVNENRCRRLDCAEEKLRFTVYIHCDKCRKRLSKRGDLAADKKDPRAAPESSVARLVALGYSETGFAMRIAKNETWILPEDWRWESSLGKFVHPEHKIYTGNLDPEEMV</sequence>
<evidence type="ECO:0000313" key="1">
    <source>
        <dbReference type="EMBL" id="CEG05037.1"/>
    </source>
</evidence>
<name>A0A090MJ47_9HYPO</name>